<proteinExistence type="predicted"/>
<dbReference type="CTD" id="9819515"/>
<gene>
    <name evidence="2" type="ORF">GCK72_011917</name>
</gene>
<feature type="compositionally biased region" description="Polar residues" evidence="1">
    <location>
        <begin position="10"/>
        <end position="24"/>
    </location>
</feature>
<feature type="region of interest" description="Disordered" evidence="1">
    <location>
        <begin position="1"/>
        <end position="36"/>
    </location>
</feature>
<dbReference type="GeneID" id="9819515"/>
<dbReference type="Proteomes" id="UP000483820">
    <property type="component" value="Chromosome III"/>
</dbReference>
<dbReference type="RefSeq" id="XP_053588328.1">
    <property type="nucleotide sequence ID" value="XM_053728751.1"/>
</dbReference>
<reference evidence="2 3" key="1">
    <citation type="submission" date="2019-12" db="EMBL/GenBank/DDBJ databases">
        <title>Chromosome-level assembly of the Caenorhabditis remanei genome.</title>
        <authorList>
            <person name="Teterina A.A."/>
            <person name="Willis J.H."/>
            <person name="Phillips P.C."/>
        </authorList>
    </citation>
    <scope>NUCLEOTIDE SEQUENCE [LARGE SCALE GENOMIC DNA]</scope>
    <source>
        <strain evidence="2 3">PX506</strain>
        <tissue evidence="2">Whole organism</tissue>
    </source>
</reference>
<sequence>MLVNDESDANSDFTLRNDQNTGNDDASPPSTNPPYFLKESEERIGVKSVLQILSEFSRSIELPEGPNLASMEEVLIEVENTYRTKKDKKILTSTILMLLYVELFKNVNSATAMPSTTDEFLNLEKYLKGFLDSLRYIQ</sequence>
<evidence type="ECO:0000256" key="1">
    <source>
        <dbReference type="SAM" id="MobiDB-lite"/>
    </source>
</evidence>
<evidence type="ECO:0008006" key="4">
    <source>
        <dbReference type="Google" id="ProtNLM"/>
    </source>
</evidence>
<protein>
    <recommendedName>
        <fullName evidence="4">SPK domain-containing protein</fullName>
    </recommendedName>
</protein>
<name>A0A6A5H744_CAERE</name>
<dbReference type="AlphaFoldDB" id="A0A6A5H744"/>
<organism evidence="2 3">
    <name type="scientific">Caenorhabditis remanei</name>
    <name type="common">Caenorhabditis vulgaris</name>
    <dbReference type="NCBI Taxonomy" id="31234"/>
    <lineage>
        <taxon>Eukaryota</taxon>
        <taxon>Metazoa</taxon>
        <taxon>Ecdysozoa</taxon>
        <taxon>Nematoda</taxon>
        <taxon>Chromadorea</taxon>
        <taxon>Rhabditida</taxon>
        <taxon>Rhabditina</taxon>
        <taxon>Rhabditomorpha</taxon>
        <taxon>Rhabditoidea</taxon>
        <taxon>Rhabditidae</taxon>
        <taxon>Peloderinae</taxon>
        <taxon>Caenorhabditis</taxon>
    </lineage>
</organism>
<evidence type="ECO:0000313" key="2">
    <source>
        <dbReference type="EMBL" id="KAF1763650.1"/>
    </source>
</evidence>
<dbReference type="KEGG" id="crq:GCK72_011917"/>
<dbReference type="EMBL" id="WUAV01000003">
    <property type="protein sequence ID" value="KAF1763650.1"/>
    <property type="molecule type" value="Genomic_DNA"/>
</dbReference>
<comment type="caution">
    <text evidence="2">The sequence shown here is derived from an EMBL/GenBank/DDBJ whole genome shotgun (WGS) entry which is preliminary data.</text>
</comment>
<accession>A0A6A5H744</accession>
<evidence type="ECO:0000313" key="3">
    <source>
        <dbReference type="Proteomes" id="UP000483820"/>
    </source>
</evidence>